<protein>
    <recommendedName>
        <fullName evidence="1">GCF C-terminal domain-containing protein</fullName>
    </recommendedName>
</protein>
<dbReference type="GO" id="GO:0071008">
    <property type="term" value="C:U2-type post-mRNA release spliceosomal complex"/>
    <property type="evidence" value="ECO:0007669"/>
    <property type="project" value="TreeGrafter"/>
</dbReference>
<dbReference type="Proteomes" id="UP000663829">
    <property type="component" value="Unassembled WGS sequence"/>
</dbReference>
<dbReference type="Proteomes" id="UP000681722">
    <property type="component" value="Unassembled WGS sequence"/>
</dbReference>
<comment type="caution">
    <text evidence="3">The sequence shown here is derived from an EMBL/GenBank/DDBJ whole genome shotgun (WGS) entry which is preliminary data.</text>
</comment>
<dbReference type="InterPro" id="IPR022783">
    <property type="entry name" value="GCFC_dom"/>
</dbReference>
<evidence type="ECO:0000313" key="4">
    <source>
        <dbReference type="EMBL" id="CAF3549680.1"/>
    </source>
</evidence>
<dbReference type="AlphaFoldDB" id="A0A814FTS3"/>
<gene>
    <name evidence="3" type="ORF">GPM918_LOCUS13039</name>
    <name evidence="2" type="ORF">OVA965_LOCUS2981</name>
    <name evidence="5" type="ORF">SRO942_LOCUS13037</name>
    <name evidence="4" type="ORF">TMI583_LOCUS2980</name>
</gene>
<dbReference type="GO" id="GO:0000390">
    <property type="term" value="P:spliceosomal complex disassembly"/>
    <property type="evidence" value="ECO:0007669"/>
    <property type="project" value="InterPro"/>
</dbReference>
<dbReference type="Proteomes" id="UP000682733">
    <property type="component" value="Unassembled WGS sequence"/>
</dbReference>
<sequence length="469" mass="55781">MTEEKLNDEEKRVSRLNELLDIINKSKEYFNSQNIHDLNDLFFLQTIFDELHRDFFKDYSRYRLSNLAVSVLHPYMKQYLSTWEPLSTDNDELIKLFSKWRVVLEDKNNGTTVIPLSSIQNLDPYHRLLWDIWMPKVRQCILNWNPRESDKLIEFLEHWLPCIPLWILDNILDQLIIPRLEREIDLWNSLTDSISIHSWIHPWLPLMKERLELLYLPIQTKLGYALKHWQPSDSSAKEILLPWKNVFKQKMWDAFMNKYIIPKLIITMQQFVIDPKQQIIEPWNWIISWHEMIPMTSMIILLEHSFFPKWLKVLNDWLNTTSNYNEIQCWYSQWRSLIPSTLISHPTIKEKLTEGLEMIDRSLSHLPSSTVPTSTQQSKSVDNLDYETLLNRGVASSSSPIIHSFKDLVEKKAGEHNILFLPVKNRYYEGKQVYHFGNVKVYIDKKVLFLLENGQWVPTALNSLAKKAC</sequence>
<dbReference type="EMBL" id="CAJOBC010002932">
    <property type="protein sequence ID" value="CAF3758872.1"/>
    <property type="molecule type" value="Genomic_DNA"/>
</dbReference>
<dbReference type="EMBL" id="CAJNOQ010002933">
    <property type="protein sequence ID" value="CAF0986677.1"/>
    <property type="molecule type" value="Genomic_DNA"/>
</dbReference>
<name>A0A814FTS3_9BILA</name>
<keyword evidence="6" id="KW-1185">Reference proteome</keyword>
<dbReference type="Proteomes" id="UP000677228">
    <property type="component" value="Unassembled WGS sequence"/>
</dbReference>
<dbReference type="PANTHER" id="PTHR23329:SF1">
    <property type="entry name" value="TUFTELIN-INTERACTING PROTEIN 11"/>
    <property type="match status" value="1"/>
</dbReference>
<organism evidence="3 6">
    <name type="scientific">Didymodactylos carnosus</name>
    <dbReference type="NCBI Taxonomy" id="1234261"/>
    <lineage>
        <taxon>Eukaryota</taxon>
        <taxon>Metazoa</taxon>
        <taxon>Spiralia</taxon>
        <taxon>Gnathifera</taxon>
        <taxon>Rotifera</taxon>
        <taxon>Eurotatoria</taxon>
        <taxon>Bdelloidea</taxon>
        <taxon>Philodinida</taxon>
        <taxon>Philodinidae</taxon>
        <taxon>Didymodactylos</taxon>
    </lineage>
</organism>
<dbReference type="PANTHER" id="PTHR23329">
    <property type="entry name" value="TUFTELIN-INTERACTING PROTEIN 11-RELATED"/>
    <property type="match status" value="1"/>
</dbReference>
<dbReference type="EMBL" id="CAJOBA010000686">
    <property type="protein sequence ID" value="CAF3549680.1"/>
    <property type="molecule type" value="Genomic_DNA"/>
</dbReference>
<dbReference type="OrthoDB" id="4822at2759"/>
<reference evidence="3" key="1">
    <citation type="submission" date="2021-02" db="EMBL/GenBank/DDBJ databases">
        <authorList>
            <person name="Nowell W R."/>
        </authorList>
    </citation>
    <scope>NUCLEOTIDE SEQUENCE</scope>
</reference>
<evidence type="ECO:0000313" key="2">
    <source>
        <dbReference type="EMBL" id="CAF0769075.1"/>
    </source>
</evidence>
<dbReference type="Pfam" id="PF07842">
    <property type="entry name" value="GCFC"/>
    <property type="match status" value="1"/>
</dbReference>
<proteinExistence type="predicted"/>
<dbReference type="InterPro" id="IPR045211">
    <property type="entry name" value="TFP11/STIP/Ntr1"/>
</dbReference>
<evidence type="ECO:0000313" key="5">
    <source>
        <dbReference type="EMBL" id="CAF3758872.1"/>
    </source>
</evidence>
<dbReference type="EMBL" id="CAJNOK010000686">
    <property type="protein sequence ID" value="CAF0769075.1"/>
    <property type="molecule type" value="Genomic_DNA"/>
</dbReference>
<accession>A0A814FTS3</accession>
<evidence type="ECO:0000259" key="1">
    <source>
        <dbReference type="Pfam" id="PF07842"/>
    </source>
</evidence>
<evidence type="ECO:0000313" key="6">
    <source>
        <dbReference type="Proteomes" id="UP000663829"/>
    </source>
</evidence>
<feature type="domain" description="GCF C-terminal" evidence="1">
    <location>
        <begin position="46"/>
        <end position="314"/>
    </location>
</feature>
<evidence type="ECO:0000313" key="3">
    <source>
        <dbReference type="EMBL" id="CAF0986677.1"/>
    </source>
</evidence>